<proteinExistence type="predicted"/>
<sequence>MDKQYRFQLFKSIILNRYLFNNIKSFIKEIHKGGGIKYQYASCGFIERRKDIYLLLDKMRASKNFCISQSLVEMFLRHVKCPKQLEYVCKEAEQILQCNNTSVIKWFCQRTPDTFTEKEKECFVVLHERGYRDPTSFMFACSTNDVDFIRWVHQSYQDTEISTKNIIQLLARQSTLEVIKLVYEYTLNGKLLILETITTTATADEKKSAIESIPFSNMTPTKLEIVKFLHQQWNQKCTPNALRRAAKENDIESLCYIHKNLYHVKPGQDLFGSETLSIAAKQGYDKVFGRLLELDLVNARQYIKTKGIKCKTVEIINIVNALEGCDDSFFVPTLRWAAKTGSLDLIKHIESIGHLENVVRCNRLCDSIVTLASLFGHLDVLQYLYQFNNEINLQETAKSENIELVKWALSTMTNIDGDELANYCQRAIASNQIPTLDYIARQFGTRFSLPLCSIGHQTCPEIKQSTAVYILEDPFGSTYYRLVSLTPVINWHISPLVFKHFEYDSSHISHYFYKLLWEGNLQDAENLLEIALKNKLYTNPSSICHLLANPKAHDIVKLYRFMETLFRRMGQDIGKDANSINSYIGNPNTPLDEILLVIEEFHKKKEARHVLSIDLRSLLDKSLVAFETIWDMSYASKDPDLDFVNVQRRSTEKVFYQIKNL</sequence>
<dbReference type="RefSeq" id="XP_004351081.1">
    <property type="nucleotide sequence ID" value="XM_004351029.1"/>
</dbReference>
<dbReference type="GeneID" id="14865377"/>
<dbReference type="KEGG" id="dfa:DFA_12131"/>
<gene>
    <name evidence="1" type="ORF">DFA_12131</name>
</gene>
<reference evidence="2" key="1">
    <citation type="journal article" date="2011" name="Genome Res.">
        <title>Phylogeny-wide analysis of social amoeba genomes highlights ancient origins for complex intercellular communication.</title>
        <authorList>
            <person name="Heidel A.J."/>
            <person name="Lawal H.M."/>
            <person name="Felder M."/>
            <person name="Schilde C."/>
            <person name="Helps N.R."/>
            <person name="Tunggal B."/>
            <person name="Rivero F."/>
            <person name="John U."/>
            <person name="Schleicher M."/>
            <person name="Eichinger L."/>
            <person name="Platzer M."/>
            <person name="Noegel A.A."/>
            <person name="Schaap P."/>
            <person name="Gloeckner G."/>
        </authorList>
    </citation>
    <scope>NUCLEOTIDE SEQUENCE [LARGE SCALE GENOMIC DNA]</scope>
    <source>
        <strain evidence="2">SH3</strain>
    </source>
</reference>
<dbReference type="InterPro" id="IPR052050">
    <property type="entry name" value="SecEffector_AnkRepeat"/>
</dbReference>
<dbReference type="Proteomes" id="UP000007797">
    <property type="component" value="Unassembled WGS sequence"/>
</dbReference>
<dbReference type="InterPro" id="IPR036770">
    <property type="entry name" value="Ankyrin_rpt-contain_sf"/>
</dbReference>
<organism evidence="1 2">
    <name type="scientific">Cavenderia fasciculata</name>
    <name type="common">Slime mold</name>
    <name type="synonym">Dictyostelium fasciculatum</name>
    <dbReference type="NCBI Taxonomy" id="261658"/>
    <lineage>
        <taxon>Eukaryota</taxon>
        <taxon>Amoebozoa</taxon>
        <taxon>Evosea</taxon>
        <taxon>Eumycetozoa</taxon>
        <taxon>Dictyostelia</taxon>
        <taxon>Acytosteliales</taxon>
        <taxon>Cavenderiaceae</taxon>
        <taxon>Cavenderia</taxon>
    </lineage>
</organism>
<dbReference type="PANTHER" id="PTHR46586:SF3">
    <property type="entry name" value="ANKYRIN REPEAT-CONTAINING PROTEIN"/>
    <property type="match status" value="1"/>
</dbReference>
<protein>
    <recommendedName>
        <fullName evidence="3">Ankyrin repeat-containing protein</fullName>
    </recommendedName>
</protein>
<dbReference type="SUPFAM" id="SSF48403">
    <property type="entry name" value="Ankyrin repeat"/>
    <property type="match status" value="1"/>
</dbReference>
<dbReference type="Gene3D" id="1.25.40.20">
    <property type="entry name" value="Ankyrin repeat-containing domain"/>
    <property type="match status" value="1"/>
</dbReference>
<evidence type="ECO:0008006" key="3">
    <source>
        <dbReference type="Google" id="ProtNLM"/>
    </source>
</evidence>
<accession>F4QC78</accession>
<evidence type="ECO:0000313" key="1">
    <source>
        <dbReference type="EMBL" id="EGG14359.1"/>
    </source>
</evidence>
<name>F4QC78_CACFS</name>
<evidence type="ECO:0000313" key="2">
    <source>
        <dbReference type="Proteomes" id="UP000007797"/>
    </source>
</evidence>
<dbReference type="AlphaFoldDB" id="F4QC78"/>
<dbReference type="PANTHER" id="PTHR46586">
    <property type="entry name" value="ANKYRIN REPEAT-CONTAINING PROTEIN"/>
    <property type="match status" value="1"/>
</dbReference>
<dbReference type="EMBL" id="GL883029">
    <property type="protein sequence ID" value="EGG14359.1"/>
    <property type="molecule type" value="Genomic_DNA"/>
</dbReference>
<keyword evidence="2" id="KW-1185">Reference proteome</keyword>